<name>A0A4R7W386_9PSEU</name>
<keyword evidence="4 7" id="KW-0812">Transmembrane</keyword>
<keyword evidence="10" id="KW-1185">Reference proteome</keyword>
<comment type="caution">
    <text evidence="9">The sequence shown here is derived from an EMBL/GenBank/DDBJ whole genome shotgun (WGS) entry which is preliminary data.</text>
</comment>
<comment type="subcellular location">
    <subcellularLocation>
        <location evidence="1 7">Cell membrane</location>
        <topology evidence="1 7">Multi-pass membrane protein</topology>
    </subcellularLocation>
</comment>
<dbReference type="Pfam" id="PF00528">
    <property type="entry name" value="BPD_transp_1"/>
    <property type="match status" value="1"/>
</dbReference>
<keyword evidence="2 7" id="KW-0813">Transport</keyword>
<dbReference type="RefSeq" id="WP_133901608.1">
    <property type="nucleotide sequence ID" value="NZ_SOCP01000002.1"/>
</dbReference>
<evidence type="ECO:0000259" key="8">
    <source>
        <dbReference type="PROSITE" id="PS50928"/>
    </source>
</evidence>
<keyword evidence="5 7" id="KW-1133">Transmembrane helix</keyword>
<feature type="transmembrane region" description="Helical" evidence="7">
    <location>
        <begin position="96"/>
        <end position="116"/>
    </location>
</feature>
<sequence length="259" mass="27271">MTRVLRGGGFLVLVLVAWELLARSGGVNPVFTGSPSGVVVALGDLVSEPDFWSVHVSATVTGFLAGWGLAVGVGLPLGLFMGWYGPVRDLFEPLLMAFYATPRIALVPLFVVWFGFGLEYKLVVVFLAALFPVVLNTLAGVAAADRGLVRMSRSFGAPPGTILRTVVLPGALPHALTGVRQSIAHGLTGVVVGEVFSAGAGVGYLLNQAAQVFETDRMFAIVVLLAATATVLNEAMVRLEARLLRWRPESLSSPRASSA</sequence>
<protein>
    <submittedName>
        <fullName evidence="9">NitT/TauT family transport system permease protein</fullName>
    </submittedName>
</protein>
<dbReference type="CDD" id="cd06261">
    <property type="entry name" value="TM_PBP2"/>
    <property type="match status" value="1"/>
</dbReference>
<gene>
    <name evidence="9" type="ORF">CLV71_102426</name>
</gene>
<organism evidence="9 10">
    <name type="scientific">Actinophytocola oryzae</name>
    <dbReference type="NCBI Taxonomy" id="502181"/>
    <lineage>
        <taxon>Bacteria</taxon>
        <taxon>Bacillati</taxon>
        <taxon>Actinomycetota</taxon>
        <taxon>Actinomycetes</taxon>
        <taxon>Pseudonocardiales</taxon>
        <taxon>Pseudonocardiaceae</taxon>
    </lineage>
</organism>
<reference evidence="9 10" key="1">
    <citation type="submission" date="2019-03" db="EMBL/GenBank/DDBJ databases">
        <title>Genomic Encyclopedia of Archaeal and Bacterial Type Strains, Phase II (KMG-II): from individual species to whole genera.</title>
        <authorList>
            <person name="Goeker M."/>
        </authorList>
    </citation>
    <scope>NUCLEOTIDE SEQUENCE [LARGE SCALE GENOMIC DNA]</scope>
    <source>
        <strain evidence="9 10">DSM 45499</strain>
    </source>
</reference>
<evidence type="ECO:0000313" key="10">
    <source>
        <dbReference type="Proteomes" id="UP000294927"/>
    </source>
</evidence>
<dbReference type="InterPro" id="IPR000515">
    <property type="entry name" value="MetI-like"/>
</dbReference>
<evidence type="ECO:0000256" key="1">
    <source>
        <dbReference type="ARBA" id="ARBA00004651"/>
    </source>
</evidence>
<dbReference type="GO" id="GO:0005886">
    <property type="term" value="C:plasma membrane"/>
    <property type="evidence" value="ECO:0007669"/>
    <property type="project" value="UniProtKB-SubCell"/>
</dbReference>
<feature type="domain" description="ABC transmembrane type-1" evidence="8">
    <location>
        <begin position="56"/>
        <end position="236"/>
    </location>
</feature>
<evidence type="ECO:0000256" key="6">
    <source>
        <dbReference type="ARBA" id="ARBA00023136"/>
    </source>
</evidence>
<dbReference type="AlphaFoldDB" id="A0A4R7W386"/>
<dbReference type="OrthoDB" id="3173654at2"/>
<dbReference type="Gene3D" id="1.10.3720.10">
    <property type="entry name" value="MetI-like"/>
    <property type="match status" value="1"/>
</dbReference>
<dbReference type="EMBL" id="SOCP01000002">
    <property type="protein sequence ID" value="TDV56359.1"/>
    <property type="molecule type" value="Genomic_DNA"/>
</dbReference>
<comment type="similarity">
    <text evidence="7">Belongs to the binding-protein-dependent transport system permease family.</text>
</comment>
<dbReference type="GO" id="GO:0055085">
    <property type="term" value="P:transmembrane transport"/>
    <property type="evidence" value="ECO:0007669"/>
    <property type="project" value="InterPro"/>
</dbReference>
<evidence type="ECO:0000256" key="4">
    <source>
        <dbReference type="ARBA" id="ARBA00022692"/>
    </source>
</evidence>
<keyword evidence="3" id="KW-1003">Cell membrane</keyword>
<feature type="transmembrane region" description="Helical" evidence="7">
    <location>
        <begin position="122"/>
        <end position="144"/>
    </location>
</feature>
<dbReference type="PROSITE" id="PS50928">
    <property type="entry name" value="ABC_TM1"/>
    <property type="match status" value="1"/>
</dbReference>
<proteinExistence type="inferred from homology"/>
<feature type="transmembrane region" description="Helical" evidence="7">
    <location>
        <begin position="183"/>
        <end position="206"/>
    </location>
</feature>
<evidence type="ECO:0000256" key="5">
    <source>
        <dbReference type="ARBA" id="ARBA00022989"/>
    </source>
</evidence>
<evidence type="ECO:0000256" key="7">
    <source>
        <dbReference type="RuleBase" id="RU363032"/>
    </source>
</evidence>
<dbReference type="InterPro" id="IPR035906">
    <property type="entry name" value="MetI-like_sf"/>
</dbReference>
<evidence type="ECO:0000313" key="9">
    <source>
        <dbReference type="EMBL" id="TDV56359.1"/>
    </source>
</evidence>
<evidence type="ECO:0000256" key="3">
    <source>
        <dbReference type="ARBA" id="ARBA00022475"/>
    </source>
</evidence>
<dbReference type="PANTHER" id="PTHR30151:SF20">
    <property type="entry name" value="ABC TRANSPORTER PERMEASE PROTEIN HI_0355-RELATED"/>
    <property type="match status" value="1"/>
</dbReference>
<dbReference type="PANTHER" id="PTHR30151">
    <property type="entry name" value="ALKANE SULFONATE ABC TRANSPORTER-RELATED, MEMBRANE SUBUNIT"/>
    <property type="match status" value="1"/>
</dbReference>
<accession>A0A4R7W386</accession>
<dbReference type="SUPFAM" id="SSF161098">
    <property type="entry name" value="MetI-like"/>
    <property type="match status" value="1"/>
</dbReference>
<feature type="transmembrane region" description="Helical" evidence="7">
    <location>
        <begin position="218"/>
        <end position="237"/>
    </location>
</feature>
<keyword evidence="6 7" id="KW-0472">Membrane</keyword>
<dbReference type="Proteomes" id="UP000294927">
    <property type="component" value="Unassembled WGS sequence"/>
</dbReference>
<evidence type="ECO:0000256" key="2">
    <source>
        <dbReference type="ARBA" id="ARBA00022448"/>
    </source>
</evidence>
<feature type="transmembrane region" description="Helical" evidence="7">
    <location>
        <begin position="64"/>
        <end position="84"/>
    </location>
</feature>